<sequence length="620" mass="71900">MISCSILFAQITVIPQGRDLIQNALLMERKGDIERARTLYEDMLKENPGNRQAYQRLKEILKRTGELESAAQLVEVWIDLNPNDLQAYIELGEIVFLKEDKIRAAKIWHDFETAYGTNISIYRMLVHTFSRLGLTEEMEELVKRGRSKLGQIDMLALDLANYYYSRQTYDRALDEYLIYIIEHPHQEKLVTDRVLLMSDDPENHLLIEKKLISSLENNHVIINKLLAGYYFKTSRYNEALSTHRSMGLHNNADFNRWLLLAGNLRKENQYDLSIKAYQELLHLELELSPKIIGEALLGLGKTYEDQLLPKNRNNSLVVFYPDNLFFKNEFLQISPRSRESLERTFELYKRVLQELPASSFSPKAHFRLGEIQFKITRDFDGARTSYLSALASRPDKNLRQNILLRIGDTFIAEGNLKAARNHYKVQHRTKNNTSISPFTMKEIHLTFLTGTIDTAKTVLDSVIVNVLPSDKYFNDLMELRDIIAQHYTFGSETDKEALVQYSIAERLLLQYKLVEAAEMLAFIRENYPDVSILPIVMLRECLLRSLLEDVSISLNIAQLLQETPFAPQGITIQGEINEQFYGDIDKAMKFYNNLLEAYPMSMLAEPVRMRMRQLKNVVES</sequence>
<protein>
    <submittedName>
        <fullName evidence="1">Tetratricopeptide repeat domain protein</fullName>
    </submittedName>
</protein>
<dbReference type="Pfam" id="PF14559">
    <property type="entry name" value="TPR_19"/>
    <property type="match status" value="1"/>
</dbReference>
<dbReference type="AlphaFoldDB" id="A0A160VHM4"/>
<dbReference type="PANTHER" id="PTHR12558:SF13">
    <property type="entry name" value="CELL DIVISION CYCLE PROTEIN 27 HOMOLOG"/>
    <property type="match status" value="1"/>
</dbReference>
<organism evidence="1">
    <name type="scientific">hydrothermal vent metagenome</name>
    <dbReference type="NCBI Taxonomy" id="652676"/>
    <lineage>
        <taxon>unclassified sequences</taxon>
        <taxon>metagenomes</taxon>
        <taxon>ecological metagenomes</taxon>
    </lineage>
</organism>
<name>A0A160VHM4_9ZZZZ</name>
<evidence type="ECO:0000313" key="1">
    <source>
        <dbReference type="EMBL" id="CUV10328.1"/>
    </source>
</evidence>
<gene>
    <name evidence="1" type="ORF">MGWOODY_Mmi663</name>
</gene>
<dbReference type="Gene3D" id="1.25.40.10">
    <property type="entry name" value="Tetratricopeptide repeat domain"/>
    <property type="match status" value="3"/>
</dbReference>
<reference evidence="1" key="1">
    <citation type="submission" date="2015-10" db="EMBL/GenBank/DDBJ databases">
        <authorList>
            <person name="Gilbert D.G."/>
        </authorList>
    </citation>
    <scope>NUCLEOTIDE SEQUENCE</scope>
</reference>
<dbReference type="PANTHER" id="PTHR12558">
    <property type="entry name" value="CELL DIVISION CYCLE 16,23,27"/>
    <property type="match status" value="1"/>
</dbReference>
<dbReference type="EMBL" id="FAXC01000403">
    <property type="protein sequence ID" value="CUV10328.1"/>
    <property type="molecule type" value="Genomic_DNA"/>
</dbReference>
<dbReference type="InterPro" id="IPR011990">
    <property type="entry name" value="TPR-like_helical_dom_sf"/>
</dbReference>
<proteinExistence type="predicted"/>
<dbReference type="SUPFAM" id="SSF48452">
    <property type="entry name" value="TPR-like"/>
    <property type="match status" value="2"/>
</dbReference>
<accession>A0A160VHM4</accession>